<evidence type="ECO:0000313" key="2">
    <source>
        <dbReference type="Proteomes" id="UP000287033"/>
    </source>
</evidence>
<dbReference type="EMBL" id="BEZZ01216977">
    <property type="protein sequence ID" value="GCC47471.1"/>
    <property type="molecule type" value="Genomic_DNA"/>
</dbReference>
<dbReference type="Proteomes" id="UP000287033">
    <property type="component" value="Unassembled WGS sequence"/>
</dbReference>
<gene>
    <name evidence="1" type="ORF">chiPu_0031728</name>
</gene>
<reference evidence="1 2" key="1">
    <citation type="journal article" date="2018" name="Nat. Ecol. Evol.">
        <title>Shark genomes provide insights into elasmobranch evolution and the origin of vertebrates.</title>
        <authorList>
            <person name="Hara Y"/>
            <person name="Yamaguchi K"/>
            <person name="Onimaru K"/>
            <person name="Kadota M"/>
            <person name="Koyanagi M"/>
            <person name="Keeley SD"/>
            <person name="Tatsumi K"/>
            <person name="Tanaka K"/>
            <person name="Motone F"/>
            <person name="Kageyama Y"/>
            <person name="Nozu R"/>
            <person name="Adachi N"/>
            <person name="Nishimura O"/>
            <person name="Nakagawa R"/>
            <person name="Tanegashima C"/>
            <person name="Kiyatake I"/>
            <person name="Matsumoto R"/>
            <person name="Murakumo K"/>
            <person name="Nishida K"/>
            <person name="Terakita A"/>
            <person name="Kuratani S"/>
            <person name="Sato K"/>
            <person name="Hyodo S Kuraku.S."/>
        </authorList>
    </citation>
    <scope>NUCLEOTIDE SEQUENCE [LARGE SCALE GENOMIC DNA]</scope>
</reference>
<organism evidence="1 2">
    <name type="scientific">Chiloscyllium punctatum</name>
    <name type="common">Brownbanded bambooshark</name>
    <name type="synonym">Hemiscyllium punctatum</name>
    <dbReference type="NCBI Taxonomy" id="137246"/>
    <lineage>
        <taxon>Eukaryota</taxon>
        <taxon>Metazoa</taxon>
        <taxon>Chordata</taxon>
        <taxon>Craniata</taxon>
        <taxon>Vertebrata</taxon>
        <taxon>Chondrichthyes</taxon>
        <taxon>Elasmobranchii</taxon>
        <taxon>Galeomorphii</taxon>
        <taxon>Galeoidea</taxon>
        <taxon>Orectolobiformes</taxon>
        <taxon>Hemiscylliidae</taxon>
        <taxon>Chiloscyllium</taxon>
    </lineage>
</organism>
<protein>
    <submittedName>
        <fullName evidence="1">Uncharacterized protein</fullName>
    </submittedName>
</protein>
<proteinExistence type="predicted"/>
<sequence>LLERAYRRRALQASAKGVSFFGTHCRGVLARSDSVDGGRRACAIAKSEVRFEKTVLAR</sequence>
<keyword evidence="2" id="KW-1185">Reference proteome</keyword>
<feature type="non-terminal residue" evidence="1">
    <location>
        <position position="1"/>
    </location>
</feature>
<dbReference type="AlphaFoldDB" id="A0A401TXT6"/>
<comment type="caution">
    <text evidence="1">The sequence shown here is derived from an EMBL/GenBank/DDBJ whole genome shotgun (WGS) entry which is preliminary data.</text>
</comment>
<accession>A0A401TXT6</accession>
<evidence type="ECO:0000313" key="1">
    <source>
        <dbReference type="EMBL" id="GCC47471.1"/>
    </source>
</evidence>
<name>A0A401TXT6_CHIPU</name>